<accession>L8H486</accession>
<dbReference type="InterPro" id="IPR013083">
    <property type="entry name" value="Znf_RING/FYVE/PHD"/>
</dbReference>
<dbReference type="Proteomes" id="UP000011083">
    <property type="component" value="Unassembled WGS sequence"/>
</dbReference>
<keyword evidence="1" id="KW-0479">Metal-binding</keyword>
<dbReference type="GeneID" id="14921194"/>
<keyword evidence="8" id="KW-1185">Reference proteome</keyword>
<dbReference type="VEuPathDB" id="AmoebaDB:ACA1_185580"/>
<dbReference type="InterPro" id="IPR017455">
    <property type="entry name" value="Znf_FYVE-rel"/>
</dbReference>
<evidence type="ECO:0000256" key="2">
    <source>
        <dbReference type="ARBA" id="ARBA00022771"/>
    </source>
</evidence>
<dbReference type="PROSITE" id="PS50178">
    <property type="entry name" value="ZF_FYVE"/>
    <property type="match status" value="1"/>
</dbReference>
<dbReference type="Gene3D" id="3.40.50.1820">
    <property type="entry name" value="alpha/beta hydrolase"/>
    <property type="match status" value="1"/>
</dbReference>
<feature type="domain" description="FYVE-type" evidence="6">
    <location>
        <begin position="70"/>
        <end position="131"/>
    </location>
</feature>
<evidence type="ECO:0000313" key="7">
    <source>
        <dbReference type="EMBL" id="ELR20344.1"/>
    </source>
</evidence>
<dbReference type="KEGG" id="acan:ACA1_185580"/>
<sequence>MAQTAVLHDPLSEFGQEMKEVNTSGKKPFSTDEEDDAHASSAATTSTRKSTRSKRSHKEEKLEKPTWVPDDQATKCHKCETAFSLFHRKHHCRGCGNIFCIKCCDHWLLPPKELEYTTIQRTCQSCFKRLSSLNFERNYDEWGRKDDPAIVLVHGACGTRKNWFLLGPALAEKGYHVIAPDMPEHGARYEEKLYMNSAIEAVADMIHYYVPSKKALVFGYSMGGYIAMAFGAKYPELCRGLIIGGAGTDMRKDRSMLEWMGTYYKLLSNKSKTSLEKTWHDTPLIAAKVEEDVLNEYCLRAGSYYEAWPSIVNMLTSENYKKVLMQVKAPVLFFTGQHDRRDAERKWLNATTNARLEVIPDAGYMCVIDKRHRDKVRDLILQFAGYAFSLSKDKRQDKRRTQVPRVPKAATEKGKEKEQDASSSATTSTNKEEQKVEEQKKPESKEEAEEEKPQPETKDENAEEEKP</sequence>
<dbReference type="Pfam" id="PF01363">
    <property type="entry name" value="FYVE"/>
    <property type="match status" value="1"/>
</dbReference>
<dbReference type="RefSeq" id="XP_004342538.1">
    <property type="nucleotide sequence ID" value="XM_004342489.1"/>
</dbReference>
<feature type="region of interest" description="Disordered" evidence="5">
    <location>
        <begin position="1"/>
        <end position="65"/>
    </location>
</feature>
<keyword evidence="2 4" id="KW-0863">Zinc-finger</keyword>
<proteinExistence type="predicted"/>
<dbReference type="AlphaFoldDB" id="L8H486"/>
<dbReference type="InterPro" id="IPR011011">
    <property type="entry name" value="Znf_FYVE_PHD"/>
</dbReference>
<dbReference type="PRINTS" id="PR00111">
    <property type="entry name" value="ABHYDROLASE"/>
</dbReference>
<evidence type="ECO:0000313" key="8">
    <source>
        <dbReference type="Proteomes" id="UP000011083"/>
    </source>
</evidence>
<name>L8H486_ACACF</name>
<dbReference type="PANTHER" id="PTHR43194">
    <property type="entry name" value="HYDROLASE ALPHA/BETA FOLD FAMILY"/>
    <property type="match status" value="1"/>
</dbReference>
<dbReference type="SUPFAM" id="SSF53474">
    <property type="entry name" value="alpha/beta-Hydrolases"/>
    <property type="match status" value="1"/>
</dbReference>
<gene>
    <name evidence="7" type="ORF">ACA1_185580</name>
</gene>
<reference evidence="7 8" key="1">
    <citation type="journal article" date="2013" name="Genome Biol.">
        <title>Genome of Acanthamoeba castellanii highlights extensive lateral gene transfer and early evolution of tyrosine kinase signaling.</title>
        <authorList>
            <person name="Clarke M."/>
            <person name="Lohan A.J."/>
            <person name="Liu B."/>
            <person name="Lagkouvardos I."/>
            <person name="Roy S."/>
            <person name="Zafar N."/>
            <person name="Bertelli C."/>
            <person name="Schilde C."/>
            <person name="Kianianmomeni A."/>
            <person name="Burglin T.R."/>
            <person name="Frech C."/>
            <person name="Turcotte B."/>
            <person name="Kopec K.O."/>
            <person name="Synnott J.M."/>
            <person name="Choo C."/>
            <person name="Paponov I."/>
            <person name="Finkler A."/>
            <person name="Soon Heng Tan C."/>
            <person name="Hutchins A.P."/>
            <person name="Weinmeier T."/>
            <person name="Rattei T."/>
            <person name="Chu J.S."/>
            <person name="Gimenez G."/>
            <person name="Irimia M."/>
            <person name="Rigden D.J."/>
            <person name="Fitzpatrick D.A."/>
            <person name="Lorenzo-Morales J."/>
            <person name="Bateman A."/>
            <person name="Chiu C.H."/>
            <person name="Tang P."/>
            <person name="Hegemann P."/>
            <person name="Fromm H."/>
            <person name="Raoult D."/>
            <person name="Greub G."/>
            <person name="Miranda-Saavedra D."/>
            <person name="Chen N."/>
            <person name="Nash P."/>
            <person name="Ginger M.L."/>
            <person name="Horn M."/>
            <person name="Schaap P."/>
            <person name="Caler L."/>
            <person name="Loftus B."/>
        </authorList>
    </citation>
    <scope>NUCLEOTIDE SEQUENCE [LARGE SCALE GENOMIC DNA]</scope>
    <source>
        <strain evidence="7 8">Neff</strain>
    </source>
</reference>
<feature type="compositionally biased region" description="Basic and acidic residues" evidence="5">
    <location>
        <begin position="430"/>
        <end position="467"/>
    </location>
</feature>
<evidence type="ECO:0000256" key="1">
    <source>
        <dbReference type="ARBA" id="ARBA00022723"/>
    </source>
</evidence>
<feature type="compositionally biased region" description="Low complexity" evidence="5">
    <location>
        <begin position="39"/>
        <end position="48"/>
    </location>
</feature>
<dbReference type="Pfam" id="PF00561">
    <property type="entry name" value="Abhydrolase_1"/>
    <property type="match status" value="1"/>
</dbReference>
<keyword evidence="3" id="KW-0862">Zinc</keyword>
<evidence type="ECO:0000256" key="5">
    <source>
        <dbReference type="SAM" id="MobiDB-lite"/>
    </source>
</evidence>
<evidence type="ECO:0000256" key="4">
    <source>
        <dbReference type="PROSITE-ProRule" id="PRU00091"/>
    </source>
</evidence>
<dbReference type="InterPro" id="IPR000073">
    <property type="entry name" value="AB_hydrolase_1"/>
</dbReference>
<feature type="compositionally biased region" description="Basic and acidic residues" evidence="5">
    <location>
        <begin position="410"/>
        <end position="420"/>
    </location>
</feature>
<dbReference type="EMBL" id="KB007920">
    <property type="protein sequence ID" value="ELR20344.1"/>
    <property type="molecule type" value="Genomic_DNA"/>
</dbReference>
<dbReference type="InterPro" id="IPR050228">
    <property type="entry name" value="Carboxylesterase_BioH"/>
</dbReference>
<feature type="region of interest" description="Disordered" evidence="5">
    <location>
        <begin position="394"/>
        <end position="467"/>
    </location>
</feature>
<dbReference type="SUPFAM" id="SSF57903">
    <property type="entry name" value="FYVE/PHD zinc finger"/>
    <property type="match status" value="1"/>
</dbReference>
<dbReference type="InterPro" id="IPR000306">
    <property type="entry name" value="Znf_FYVE"/>
</dbReference>
<evidence type="ECO:0000256" key="3">
    <source>
        <dbReference type="ARBA" id="ARBA00022833"/>
    </source>
</evidence>
<organism evidence="7 8">
    <name type="scientific">Acanthamoeba castellanii (strain ATCC 30010 / Neff)</name>
    <dbReference type="NCBI Taxonomy" id="1257118"/>
    <lineage>
        <taxon>Eukaryota</taxon>
        <taxon>Amoebozoa</taxon>
        <taxon>Discosea</taxon>
        <taxon>Longamoebia</taxon>
        <taxon>Centramoebida</taxon>
        <taxon>Acanthamoebidae</taxon>
        <taxon>Acanthamoeba</taxon>
    </lineage>
</organism>
<dbReference type="Gene3D" id="3.30.40.10">
    <property type="entry name" value="Zinc/RING finger domain, C3HC4 (zinc finger)"/>
    <property type="match status" value="1"/>
</dbReference>
<dbReference type="PANTHER" id="PTHR43194:SF5">
    <property type="entry name" value="PIMELOYL-[ACYL-CARRIER PROTEIN] METHYL ESTER ESTERASE"/>
    <property type="match status" value="1"/>
</dbReference>
<protein>
    <submittedName>
        <fullName evidence="7">FYVE zinc finger domain containing protein</fullName>
    </submittedName>
</protein>
<dbReference type="InterPro" id="IPR029058">
    <property type="entry name" value="AB_hydrolase_fold"/>
</dbReference>
<dbReference type="SMART" id="SM00064">
    <property type="entry name" value="FYVE"/>
    <property type="match status" value="1"/>
</dbReference>
<dbReference type="OrthoDB" id="21092at2759"/>
<dbReference type="GO" id="GO:0008270">
    <property type="term" value="F:zinc ion binding"/>
    <property type="evidence" value="ECO:0007669"/>
    <property type="project" value="UniProtKB-KW"/>
</dbReference>
<evidence type="ECO:0000259" key="6">
    <source>
        <dbReference type="PROSITE" id="PS50178"/>
    </source>
</evidence>